<gene>
    <name evidence="5" type="ORF">ENV60_06820</name>
</gene>
<reference evidence="5" key="1">
    <citation type="journal article" date="2020" name="mSystems">
        <title>Genome- and Community-Level Interaction Insights into Carbon Utilization and Element Cycling Functions of Hydrothermarchaeota in Hydrothermal Sediment.</title>
        <authorList>
            <person name="Zhou Z."/>
            <person name="Liu Y."/>
            <person name="Xu W."/>
            <person name="Pan J."/>
            <person name="Luo Z.H."/>
            <person name="Li M."/>
        </authorList>
    </citation>
    <scope>NUCLEOTIDE SEQUENCE [LARGE SCALE GENOMIC DNA]</scope>
    <source>
        <strain evidence="5">SpSt-774</strain>
    </source>
</reference>
<dbReference type="CDD" id="cd02440">
    <property type="entry name" value="AdoMet_MTases"/>
    <property type="match status" value="1"/>
</dbReference>
<dbReference type="InterPro" id="IPR015324">
    <property type="entry name" value="Ribosomal_Rsm22-like"/>
</dbReference>
<evidence type="ECO:0000256" key="3">
    <source>
        <dbReference type="ARBA" id="ARBA00023004"/>
    </source>
</evidence>
<evidence type="ECO:0000256" key="1">
    <source>
        <dbReference type="ARBA" id="ARBA00022723"/>
    </source>
</evidence>
<dbReference type="SUPFAM" id="SSF53335">
    <property type="entry name" value="S-adenosyl-L-methionine-dependent methyltransferases"/>
    <property type="match status" value="1"/>
</dbReference>
<protein>
    <submittedName>
        <fullName evidence="5">Methyltransferase domain-containing protein</fullName>
    </submittedName>
</protein>
<proteinExistence type="predicted"/>
<keyword evidence="5" id="KW-0808">Transferase</keyword>
<dbReference type="AlphaFoldDB" id="A0A7C4X9E7"/>
<keyword evidence="2" id="KW-0809">Transit peptide</keyword>
<evidence type="ECO:0000256" key="4">
    <source>
        <dbReference type="ARBA" id="ARBA00023014"/>
    </source>
</evidence>
<organism evidence="5">
    <name type="scientific">candidate division WOR-3 bacterium</name>
    <dbReference type="NCBI Taxonomy" id="2052148"/>
    <lineage>
        <taxon>Bacteria</taxon>
        <taxon>Bacteria division WOR-3</taxon>
    </lineage>
</organism>
<evidence type="ECO:0000256" key="2">
    <source>
        <dbReference type="ARBA" id="ARBA00022946"/>
    </source>
</evidence>
<dbReference type="EMBL" id="DTGZ01000128">
    <property type="protein sequence ID" value="HGV97992.1"/>
    <property type="molecule type" value="Genomic_DNA"/>
</dbReference>
<dbReference type="Pfam" id="PF09243">
    <property type="entry name" value="Rsm22"/>
    <property type="match status" value="1"/>
</dbReference>
<keyword evidence="4" id="KW-0411">Iron-sulfur</keyword>
<name>A0A7C4X9E7_UNCW3</name>
<accession>A0A7C4X9E7</accession>
<dbReference type="GO" id="GO:0032259">
    <property type="term" value="P:methylation"/>
    <property type="evidence" value="ECO:0007669"/>
    <property type="project" value="UniProtKB-KW"/>
</dbReference>
<dbReference type="Gene3D" id="3.40.50.150">
    <property type="entry name" value="Vaccinia Virus protein VP39"/>
    <property type="match status" value="1"/>
</dbReference>
<keyword evidence="3" id="KW-0408">Iron</keyword>
<dbReference type="GO" id="GO:0046872">
    <property type="term" value="F:metal ion binding"/>
    <property type="evidence" value="ECO:0007669"/>
    <property type="project" value="UniProtKB-KW"/>
</dbReference>
<comment type="caution">
    <text evidence="5">The sequence shown here is derived from an EMBL/GenBank/DDBJ whole genome shotgun (WGS) entry which is preliminary data.</text>
</comment>
<dbReference type="GO" id="GO:0006412">
    <property type="term" value="P:translation"/>
    <property type="evidence" value="ECO:0007669"/>
    <property type="project" value="InterPro"/>
</dbReference>
<keyword evidence="5" id="KW-0489">Methyltransferase</keyword>
<dbReference type="GO" id="GO:0051536">
    <property type="term" value="F:iron-sulfur cluster binding"/>
    <property type="evidence" value="ECO:0007669"/>
    <property type="project" value="UniProtKB-KW"/>
</dbReference>
<dbReference type="GO" id="GO:0008168">
    <property type="term" value="F:methyltransferase activity"/>
    <property type="evidence" value="ECO:0007669"/>
    <property type="project" value="UniProtKB-KW"/>
</dbReference>
<keyword evidence="1" id="KW-0479">Metal-binding</keyword>
<evidence type="ECO:0000313" key="5">
    <source>
        <dbReference type="EMBL" id="HGV97992.1"/>
    </source>
</evidence>
<dbReference type="InterPro" id="IPR029063">
    <property type="entry name" value="SAM-dependent_MTases_sf"/>
</dbReference>
<sequence>MMELPVEVEEVILKMLDLGRGERGGYSFPPQRIDVLRKEIVTLTQGFRANEHLEDKFPDAYLAFNFPTNVLKVQSILEKLKTIYCRELKFLNANVLDVGCGDGAGTVGFFLGFKELKDISFLGVDVSFVILERFKRLADLLGIKVRAIKAKVDKNFFKKEKGKFNFIIFSNSLGEIEGDKLGIIKSAALSLSEPGFIIIIEPALKSNSRFLMELKSILKGYNFLLPCMHNQPCPLLRLKNEWCYHSIPWIVPEYLEIINRKLFRDLRYLKFSYLVMGRGVQLKDGAFLVISPVWKEKGRKRFFICRDGKRIECFRPDKEKSANNQILDKIIKGNYIELKNVFCKSENIYVIKKETIVERIT</sequence>